<feature type="region of interest" description="Disordered" evidence="1">
    <location>
        <begin position="1"/>
        <end position="21"/>
    </location>
</feature>
<evidence type="ECO:0000313" key="2">
    <source>
        <dbReference type="EMBL" id="RAK97596.1"/>
    </source>
</evidence>
<dbReference type="VEuPathDB" id="FungiDB:BO80DRAFT_187002"/>
<keyword evidence="3" id="KW-1185">Reference proteome</keyword>
<dbReference type="AlphaFoldDB" id="A0A395GQF0"/>
<dbReference type="Proteomes" id="UP000249402">
    <property type="component" value="Unassembled WGS sequence"/>
</dbReference>
<dbReference type="GeneID" id="37218946"/>
<sequence>MEWIPNSSRKGTEAGDGPVMRTHRQLGDFQLTTGLVWRKWRVGEQADQIDARLLASHKAILAVQSSVAPAAALVAIRLANVATKLIPLHEPGREQPFEPEACVAIACVGLVLHGPCKSEIFLETGGLSSEVPNACMSSIVRKPRLGGSLVDAPVLPRVAPFPSCLSTV</sequence>
<evidence type="ECO:0000256" key="1">
    <source>
        <dbReference type="SAM" id="MobiDB-lite"/>
    </source>
</evidence>
<dbReference type="EMBL" id="KZ824461">
    <property type="protein sequence ID" value="RAK97596.1"/>
    <property type="molecule type" value="Genomic_DNA"/>
</dbReference>
<reference evidence="2 3" key="1">
    <citation type="submission" date="2018-02" db="EMBL/GenBank/DDBJ databases">
        <title>The genomes of Aspergillus section Nigri reveals drivers in fungal speciation.</title>
        <authorList>
            <consortium name="DOE Joint Genome Institute"/>
            <person name="Vesth T.C."/>
            <person name="Nybo J."/>
            <person name="Theobald S."/>
            <person name="Brandl J."/>
            <person name="Frisvad J.C."/>
            <person name="Nielsen K.F."/>
            <person name="Lyhne E.K."/>
            <person name="Kogle M.E."/>
            <person name="Kuo A."/>
            <person name="Riley R."/>
            <person name="Clum A."/>
            <person name="Nolan M."/>
            <person name="Lipzen A."/>
            <person name="Salamov A."/>
            <person name="Henrissat B."/>
            <person name="Wiebenga A."/>
            <person name="De vries R.P."/>
            <person name="Grigoriev I.V."/>
            <person name="Mortensen U.H."/>
            <person name="Andersen M.R."/>
            <person name="Baker S.E."/>
        </authorList>
    </citation>
    <scope>NUCLEOTIDE SEQUENCE [LARGE SCALE GENOMIC DNA]</scope>
    <source>
        <strain evidence="2 3">CBS 121593</strain>
    </source>
</reference>
<organism evidence="2 3">
    <name type="scientific">Aspergillus ibericus CBS 121593</name>
    <dbReference type="NCBI Taxonomy" id="1448316"/>
    <lineage>
        <taxon>Eukaryota</taxon>
        <taxon>Fungi</taxon>
        <taxon>Dikarya</taxon>
        <taxon>Ascomycota</taxon>
        <taxon>Pezizomycotina</taxon>
        <taxon>Eurotiomycetes</taxon>
        <taxon>Eurotiomycetidae</taxon>
        <taxon>Eurotiales</taxon>
        <taxon>Aspergillaceae</taxon>
        <taxon>Aspergillus</taxon>
        <taxon>Aspergillus subgen. Circumdati</taxon>
    </lineage>
</organism>
<name>A0A395GQF0_9EURO</name>
<evidence type="ECO:0000313" key="3">
    <source>
        <dbReference type="Proteomes" id="UP000249402"/>
    </source>
</evidence>
<gene>
    <name evidence="2" type="ORF">BO80DRAFT_187002</name>
</gene>
<protein>
    <submittedName>
        <fullName evidence="2">Uncharacterized protein</fullName>
    </submittedName>
</protein>
<accession>A0A395GQF0</accession>
<dbReference type="RefSeq" id="XP_025571924.1">
    <property type="nucleotide sequence ID" value="XM_025714081.1"/>
</dbReference>
<proteinExistence type="predicted"/>